<comment type="subcellular location">
    <subcellularLocation>
        <location evidence="1">Membrane</location>
        <topology evidence="1">Single-pass membrane protein</topology>
    </subcellularLocation>
</comment>
<evidence type="ECO:0000256" key="1">
    <source>
        <dbReference type="ARBA" id="ARBA00004167"/>
    </source>
</evidence>
<dbReference type="InterPro" id="IPR023353">
    <property type="entry name" value="LemA-like_dom_sf"/>
</dbReference>
<gene>
    <name evidence="6" type="ORF">Q8A70_26690</name>
</gene>
<accession>A0ABU0YUB3</accession>
<keyword evidence="7" id="KW-1185">Reference proteome</keyword>
<dbReference type="Proteomes" id="UP001230156">
    <property type="component" value="Unassembled WGS sequence"/>
</dbReference>
<evidence type="ECO:0000313" key="7">
    <source>
        <dbReference type="Proteomes" id="UP001230156"/>
    </source>
</evidence>
<dbReference type="RefSeq" id="WP_379961542.1">
    <property type="nucleotide sequence ID" value="NZ_JAUYVI010000010.1"/>
</dbReference>
<evidence type="ECO:0000256" key="4">
    <source>
        <dbReference type="ARBA" id="ARBA00022989"/>
    </source>
</evidence>
<evidence type="ECO:0000256" key="5">
    <source>
        <dbReference type="ARBA" id="ARBA00023136"/>
    </source>
</evidence>
<keyword evidence="3" id="KW-0812">Transmembrane</keyword>
<keyword evidence="4" id="KW-1133">Transmembrane helix</keyword>
<proteinExistence type="inferred from homology"/>
<protein>
    <submittedName>
        <fullName evidence="6">LemA family protein</fullName>
    </submittedName>
</protein>
<name>A0ABU0YUB3_9PROT</name>
<evidence type="ECO:0000313" key="6">
    <source>
        <dbReference type="EMBL" id="MDQ7251301.1"/>
    </source>
</evidence>
<dbReference type="PANTHER" id="PTHR34478:SF1">
    <property type="entry name" value="PROTEIN LEMA"/>
    <property type="match status" value="1"/>
</dbReference>
<evidence type="ECO:0000256" key="3">
    <source>
        <dbReference type="ARBA" id="ARBA00022692"/>
    </source>
</evidence>
<dbReference type="InterPro" id="IPR007156">
    <property type="entry name" value="MamQ_LemA"/>
</dbReference>
<reference evidence="7" key="1">
    <citation type="submission" date="2023-08" db="EMBL/GenBank/DDBJ databases">
        <title>Rhodospirillaceae gen. nov., a novel taxon isolated from the Yangtze River Yuezi River estuary sludge.</title>
        <authorList>
            <person name="Ruan L."/>
        </authorList>
    </citation>
    <scope>NUCLEOTIDE SEQUENCE [LARGE SCALE GENOMIC DNA]</scope>
    <source>
        <strain evidence="7">R-7</strain>
    </source>
</reference>
<comment type="similarity">
    <text evidence="2">Belongs to the LemA family.</text>
</comment>
<comment type="caution">
    <text evidence="6">The sequence shown here is derived from an EMBL/GenBank/DDBJ whole genome shotgun (WGS) entry which is preliminary data.</text>
</comment>
<sequence length="196" mass="21213">MTALIVIVVLAVLVIGWVIMTYNRLVALRTQVANGWAQIDVQLKRRYDLIPNLVESVKGYMGHEQDTLRQVIEARNKAASANAGAPATGATAAMIAAEGALSASLGKMFALAEAYPDLKANQSVQQLMEELSTTENKIGFARQFYNDSATNLNTAVQSFPGNLIAGKFGFQNAELWRVSEAERAAVETAPKVSLQR</sequence>
<dbReference type="SUPFAM" id="SSF140478">
    <property type="entry name" value="LemA-like"/>
    <property type="match status" value="1"/>
</dbReference>
<dbReference type="EMBL" id="JAUYVI010000010">
    <property type="protein sequence ID" value="MDQ7251301.1"/>
    <property type="molecule type" value="Genomic_DNA"/>
</dbReference>
<dbReference type="Pfam" id="PF04011">
    <property type="entry name" value="LemA"/>
    <property type="match status" value="1"/>
</dbReference>
<organism evidence="6 7">
    <name type="scientific">Dongia sedimenti</name>
    <dbReference type="NCBI Taxonomy" id="3064282"/>
    <lineage>
        <taxon>Bacteria</taxon>
        <taxon>Pseudomonadati</taxon>
        <taxon>Pseudomonadota</taxon>
        <taxon>Alphaproteobacteria</taxon>
        <taxon>Rhodospirillales</taxon>
        <taxon>Dongiaceae</taxon>
        <taxon>Dongia</taxon>
    </lineage>
</organism>
<keyword evidence="5" id="KW-0472">Membrane</keyword>
<evidence type="ECO:0000256" key="2">
    <source>
        <dbReference type="ARBA" id="ARBA00008854"/>
    </source>
</evidence>
<dbReference type="Gene3D" id="1.20.1440.20">
    <property type="entry name" value="LemA-like domain"/>
    <property type="match status" value="1"/>
</dbReference>
<dbReference type="PANTHER" id="PTHR34478">
    <property type="entry name" value="PROTEIN LEMA"/>
    <property type="match status" value="1"/>
</dbReference>